<evidence type="ECO:0000313" key="4">
    <source>
        <dbReference type="EMBL" id="CUE71254.1"/>
    </source>
</evidence>
<evidence type="ECO:0000256" key="2">
    <source>
        <dbReference type="SAM" id="MobiDB-lite"/>
    </source>
</evidence>
<dbReference type="Proteomes" id="UP000051952">
    <property type="component" value="Unassembled WGS sequence"/>
</dbReference>
<dbReference type="PROSITE" id="PS50076">
    <property type="entry name" value="DNAJ_2"/>
    <property type="match status" value="1"/>
</dbReference>
<organism evidence="4 5">
    <name type="scientific">Bodo saltans</name>
    <name type="common">Flagellated protozoan</name>
    <dbReference type="NCBI Taxonomy" id="75058"/>
    <lineage>
        <taxon>Eukaryota</taxon>
        <taxon>Discoba</taxon>
        <taxon>Euglenozoa</taxon>
        <taxon>Kinetoplastea</taxon>
        <taxon>Metakinetoplastina</taxon>
        <taxon>Eubodonida</taxon>
        <taxon>Bodonidae</taxon>
        <taxon>Bodo</taxon>
    </lineage>
</organism>
<dbReference type="Gene3D" id="1.10.287.110">
    <property type="entry name" value="DnaJ domain"/>
    <property type="match status" value="1"/>
</dbReference>
<dbReference type="PANTHER" id="PTHR44360:SF1">
    <property type="entry name" value="DNAJ HOMOLOG SUBFAMILY B MEMBER 9"/>
    <property type="match status" value="1"/>
</dbReference>
<evidence type="ECO:0000259" key="3">
    <source>
        <dbReference type="PROSITE" id="PS50076"/>
    </source>
</evidence>
<evidence type="ECO:0000256" key="1">
    <source>
        <dbReference type="ARBA" id="ARBA00023186"/>
    </source>
</evidence>
<dbReference type="SUPFAM" id="SSF46565">
    <property type="entry name" value="Chaperone J-domain"/>
    <property type="match status" value="1"/>
</dbReference>
<dbReference type="AlphaFoldDB" id="A0A0S4ILI1"/>
<accession>A0A0S4ILI1</accession>
<dbReference type="InterPro" id="IPR036869">
    <property type="entry name" value="J_dom_sf"/>
</dbReference>
<feature type="compositionally biased region" description="Basic and acidic residues" evidence="2">
    <location>
        <begin position="112"/>
        <end position="140"/>
    </location>
</feature>
<feature type="domain" description="J" evidence="3">
    <location>
        <begin position="14"/>
        <end position="76"/>
    </location>
</feature>
<feature type="region of interest" description="Disordered" evidence="2">
    <location>
        <begin position="112"/>
        <end position="150"/>
    </location>
</feature>
<dbReference type="GO" id="GO:0051087">
    <property type="term" value="F:protein-folding chaperone binding"/>
    <property type="evidence" value="ECO:0007669"/>
    <property type="project" value="TreeGrafter"/>
</dbReference>
<dbReference type="CDD" id="cd06257">
    <property type="entry name" value="DnaJ"/>
    <property type="match status" value="1"/>
</dbReference>
<dbReference type="GO" id="GO:0036503">
    <property type="term" value="P:ERAD pathway"/>
    <property type="evidence" value="ECO:0007669"/>
    <property type="project" value="TreeGrafter"/>
</dbReference>
<dbReference type="EMBL" id="CYKH01000104">
    <property type="protein sequence ID" value="CUE71254.1"/>
    <property type="molecule type" value="Genomic_DNA"/>
</dbReference>
<gene>
    <name evidence="4" type="ORF">BSAL_52970</name>
</gene>
<protein>
    <submittedName>
        <fullName evidence="4">DNA-J chaperone, putative</fullName>
    </submittedName>
</protein>
<evidence type="ECO:0000313" key="5">
    <source>
        <dbReference type="Proteomes" id="UP000051952"/>
    </source>
</evidence>
<keyword evidence="1" id="KW-0143">Chaperone</keyword>
<dbReference type="OMA" id="HRQENSC"/>
<dbReference type="PANTHER" id="PTHR44360">
    <property type="entry name" value="DNAJ HOMOLOG SUBFAMILY B MEMBER 9"/>
    <property type="match status" value="1"/>
</dbReference>
<dbReference type="InterPro" id="IPR001623">
    <property type="entry name" value="DnaJ_domain"/>
</dbReference>
<reference evidence="5" key="1">
    <citation type="submission" date="2015-09" db="EMBL/GenBank/DDBJ databases">
        <authorList>
            <consortium name="Pathogen Informatics"/>
        </authorList>
    </citation>
    <scope>NUCLEOTIDE SEQUENCE [LARGE SCALE GENOMIC DNA]</scope>
    <source>
        <strain evidence="5">Lake Konstanz</strain>
    </source>
</reference>
<dbReference type="VEuPathDB" id="TriTrypDB:BSAL_52970"/>
<proteinExistence type="predicted"/>
<dbReference type="GO" id="GO:0051787">
    <property type="term" value="F:misfolded protein binding"/>
    <property type="evidence" value="ECO:0007669"/>
    <property type="project" value="TreeGrafter"/>
</dbReference>
<dbReference type="InterPro" id="IPR051948">
    <property type="entry name" value="Hsp70_co-chaperone_J-domain"/>
</dbReference>
<keyword evidence="5" id="KW-1185">Reference proteome</keyword>
<dbReference type="Pfam" id="PF00226">
    <property type="entry name" value="DnaJ"/>
    <property type="match status" value="1"/>
</dbReference>
<sequence length="307" mass="34755">MESTNLFDLKDNMSLYSALGISSTASESEIKRAYYKLSLLYHPDKNPDGADKFKEISFAHGILSDPEQRRMYDNKTLRTHIEGKARAYDPMMDPNVELTSDQLRNFAERIRTEEQDQQQRKADFEKRKEEEMRRRQEYEQKNPNFKPMDIPTSCATVESYKHQQKTTADMMRALDELQGNHQRGTAGMSELEALRHGNHPAAAPAASANSLKAKMMSEFRSNRQANGKSTVEDVCLPEATTAAAAKKFGIPVPEAENAISYKKKVEQVIKTRSDFDYTTFVRRELVDGGVLGDAILADALAEYDPNN</sequence>
<dbReference type="SMART" id="SM00271">
    <property type="entry name" value="DnaJ"/>
    <property type="match status" value="1"/>
</dbReference>
<dbReference type="PRINTS" id="PR00625">
    <property type="entry name" value="JDOMAIN"/>
</dbReference>
<name>A0A0S4ILI1_BODSA</name>
<dbReference type="OrthoDB" id="10250354at2759"/>
<dbReference type="GO" id="GO:0005783">
    <property type="term" value="C:endoplasmic reticulum"/>
    <property type="evidence" value="ECO:0007669"/>
    <property type="project" value="TreeGrafter"/>
</dbReference>